<proteinExistence type="predicted"/>
<dbReference type="GO" id="GO:0032259">
    <property type="term" value="P:methylation"/>
    <property type="evidence" value="ECO:0007669"/>
    <property type="project" value="UniProtKB-KW"/>
</dbReference>
<name>A0AAJ5VRU8_9HYPH</name>
<dbReference type="InterPro" id="IPR026669">
    <property type="entry name" value="Arsenite_MeTrfase-like"/>
</dbReference>
<keyword evidence="4" id="KW-0489">Methyltransferase</keyword>
<dbReference type="GO" id="GO:0008757">
    <property type="term" value="F:S-adenosylmethionine-dependent methyltransferase activity"/>
    <property type="evidence" value="ECO:0007669"/>
    <property type="project" value="InterPro"/>
</dbReference>
<protein>
    <submittedName>
        <fullName evidence="4">Class I SAM-dependent methyltransferase</fullName>
    </submittedName>
</protein>
<evidence type="ECO:0000313" key="4">
    <source>
        <dbReference type="EMBL" id="WEK03641.1"/>
    </source>
</evidence>
<dbReference type="PANTHER" id="PTHR43675">
    <property type="entry name" value="ARSENITE METHYLTRANSFERASE"/>
    <property type="match status" value="1"/>
</dbReference>
<dbReference type="Proteomes" id="UP001217476">
    <property type="component" value="Chromosome"/>
</dbReference>
<dbReference type="InterPro" id="IPR013216">
    <property type="entry name" value="Methyltransf_11"/>
</dbReference>
<accession>A0AAJ5VRU8</accession>
<dbReference type="InterPro" id="IPR029063">
    <property type="entry name" value="SAM-dependent_MTases_sf"/>
</dbReference>
<dbReference type="SUPFAM" id="SSF53335">
    <property type="entry name" value="S-adenosyl-L-methionine-dependent methyltransferases"/>
    <property type="match status" value="1"/>
</dbReference>
<dbReference type="Gene3D" id="3.40.50.150">
    <property type="entry name" value="Vaccinia Virus protein VP39"/>
    <property type="match status" value="1"/>
</dbReference>
<feature type="domain" description="Methyltransferase type 11" evidence="3">
    <location>
        <begin position="74"/>
        <end position="188"/>
    </location>
</feature>
<dbReference type="EMBL" id="CP119312">
    <property type="protein sequence ID" value="WEK03641.1"/>
    <property type="molecule type" value="Genomic_DNA"/>
</dbReference>
<organism evidence="4 5">
    <name type="scientific">Candidatus Devosia phytovorans</name>
    <dbReference type="NCBI Taxonomy" id="3121372"/>
    <lineage>
        <taxon>Bacteria</taxon>
        <taxon>Pseudomonadati</taxon>
        <taxon>Pseudomonadota</taxon>
        <taxon>Alphaproteobacteria</taxon>
        <taxon>Hyphomicrobiales</taxon>
        <taxon>Devosiaceae</taxon>
        <taxon>Devosia</taxon>
    </lineage>
</organism>
<dbReference type="Pfam" id="PF08241">
    <property type="entry name" value="Methyltransf_11"/>
    <property type="match status" value="1"/>
</dbReference>
<keyword evidence="2" id="KW-0949">S-adenosyl-L-methionine</keyword>
<evidence type="ECO:0000259" key="3">
    <source>
        <dbReference type="Pfam" id="PF08241"/>
    </source>
</evidence>
<reference evidence="4" key="1">
    <citation type="submission" date="2023-03" db="EMBL/GenBank/DDBJ databases">
        <title>Andean soil-derived lignocellulolytic bacterial consortium as a source of novel taxa and putative plastic-active enzymes.</title>
        <authorList>
            <person name="Diaz-Garcia L."/>
            <person name="Chuvochina M."/>
            <person name="Feuerriegel G."/>
            <person name="Bunk B."/>
            <person name="Sproer C."/>
            <person name="Streit W.R."/>
            <person name="Rodriguez L.M."/>
            <person name="Overmann J."/>
            <person name="Jimenez D.J."/>
        </authorList>
    </citation>
    <scope>NUCLEOTIDE SEQUENCE</scope>
    <source>
        <strain evidence="4">MAG 4196</strain>
    </source>
</reference>
<dbReference type="CDD" id="cd02440">
    <property type="entry name" value="AdoMet_MTases"/>
    <property type="match status" value="1"/>
</dbReference>
<dbReference type="PANTHER" id="PTHR43675:SF8">
    <property type="entry name" value="ARSENITE METHYLTRANSFERASE"/>
    <property type="match status" value="1"/>
</dbReference>
<evidence type="ECO:0000256" key="1">
    <source>
        <dbReference type="ARBA" id="ARBA00022679"/>
    </source>
</evidence>
<evidence type="ECO:0000313" key="5">
    <source>
        <dbReference type="Proteomes" id="UP001217476"/>
    </source>
</evidence>
<keyword evidence="1" id="KW-0808">Transferase</keyword>
<dbReference type="AlphaFoldDB" id="A0AAJ5VRU8"/>
<gene>
    <name evidence="4" type="ORF">P0Y65_15795</name>
</gene>
<sequence>MTALAFPTRASSEAATISALELEWLVRSVQNNRFLPAPEPDSVFVGDGDFRAIGAEFLAHLVIIGGVLPQHRVLDIGSGLGRLAVPLTQYLNSEASYLGLDPVREGIAWSQRAITPAYPNFRFRHLDIAHDIYNPNGLLRGESLILPVGDNSVDFAFMVSVVTHLPPNEVEVYAREVARVLAPGGRFMVTSFIMDDVAMAATRPDRPYPFARTETGPDWYVDASAPSFGAVAYDDNWLKQVLVAAGLQVETTSLGHWRGTPAAHFQDILVATKPGKAS</sequence>
<evidence type="ECO:0000256" key="2">
    <source>
        <dbReference type="ARBA" id="ARBA00022691"/>
    </source>
</evidence>